<gene>
    <name evidence="2" type="ORF">SAMN05421780_11032</name>
</gene>
<keyword evidence="3" id="KW-1185">Reference proteome</keyword>
<feature type="transmembrane region" description="Helical" evidence="1">
    <location>
        <begin position="77"/>
        <end position="94"/>
    </location>
</feature>
<dbReference type="RefSeq" id="WP_091514944.1">
    <property type="nucleotide sequence ID" value="NZ_FOLE01000010.1"/>
</dbReference>
<proteinExistence type="predicted"/>
<organism evidence="2 3">
    <name type="scientific">Flexibacter flexilis DSM 6793</name>
    <dbReference type="NCBI Taxonomy" id="927664"/>
    <lineage>
        <taxon>Bacteria</taxon>
        <taxon>Pseudomonadati</taxon>
        <taxon>Bacteroidota</taxon>
        <taxon>Cytophagia</taxon>
        <taxon>Cytophagales</taxon>
        <taxon>Flexibacteraceae</taxon>
        <taxon>Flexibacter</taxon>
    </lineage>
</organism>
<evidence type="ECO:0000313" key="3">
    <source>
        <dbReference type="Proteomes" id="UP000199514"/>
    </source>
</evidence>
<reference evidence="2 3" key="1">
    <citation type="submission" date="2016-10" db="EMBL/GenBank/DDBJ databases">
        <authorList>
            <person name="de Groot N.N."/>
        </authorList>
    </citation>
    <scope>NUCLEOTIDE SEQUENCE [LARGE SCALE GENOMIC DNA]</scope>
    <source>
        <strain evidence="2 3">DSM 6793</strain>
    </source>
</reference>
<dbReference type="STRING" id="927664.SAMN05421780_11032"/>
<dbReference type="Proteomes" id="UP000199514">
    <property type="component" value="Unassembled WGS sequence"/>
</dbReference>
<evidence type="ECO:0000313" key="2">
    <source>
        <dbReference type="EMBL" id="SFC80425.1"/>
    </source>
</evidence>
<keyword evidence="1" id="KW-0472">Membrane</keyword>
<keyword evidence="1" id="KW-0812">Transmembrane</keyword>
<evidence type="ECO:0000256" key="1">
    <source>
        <dbReference type="SAM" id="Phobius"/>
    </source>
</evidence>
<dbReference type="AlphaFoldDB" id="A0A1I1M5C6"/>
<name>A0A1I1M5C6_9BACT</name>
<dbReference type="EMBL" id="FOLE01000010">
    <property type="protein sequence ID" value="SFC80425.1"/>
    <property type="molecule type" value="Genomic_DNA"/>
</dbReference>
<protein>
    <submittedName>
        <fullName evidence="2">Uncharacterized protein</fullName>
    </submittedName>
</protein>
<feature type="transmembrane region" description="Helical" evidence="1">
    <location>
        <begin position="12"/>
        <end position="32"/>
    </location>
</feature>
<keyword evidence="1" id="KW-1133">Transmembrane helix</keyword>
<accession>A0A1I1M5C6</accession>
<sequence length="131" mass="14730">MNHQNYNFESGLSSLFGIIVSIRSILLNVNLIDSSLTALVTCLISFFVPLILNGKLAEWYLKQPYRIALSNVFSQKGSTLFGVLFALFSTYIFLKNKITFEQYMAALAFSGVAGLFGKRNLEEKKDENTEI</sequence>
<feature type="transmembrane region" description="Helical" evidence="1">
    <location>
        <begin position="38"/>
        <end position="56"/>
    </location>
</feature>